<dbReference type="InterPro" id="IPR003877">
    <property type="entry name" value="SPRY_dom"/>
</dbReference>
<dbReference type="PROSITE" id="PS50188">
    <property type="entry name" value="B302_SPRY"/>
    <property type="match status" value="1"/>
</dbReference>
<feature type="domain" description="B30.2/SPRY" evidence="2">
    <location>
        <begin position="19"/>
        <end position="227"/>
    </location>
</feature>
<protein>
    <recommendedName>
        <fullName evidence="2">B30.2/SPRY domain-containing protein</fullName>
    </recommendedName>
</protein>
<reference evidence="3" key="1">
    <citation type="submission" date="2023-10" db="EMBL/GenBank/DDBJ databases">
        <authorList>
            <person name="Chen Y."/>
            <person name="Shah S."/>
            <person name="Dougan E. K."/>
            <person name="Thang M."/>
            <person name="Chan C."/>
        </authorList>
    </citation>
    <scope>NUCLEOTIDE SEQUENCE [LARGE SCALE GENOMIC DNA]</scope>
</reference>
<feature type="compositionally biased region" description="Basic and acidic residues" evidence="1">
    <location>
        <begin position="1"/>
        <end position="17"/>
    </location>
</feature>
<evidence type="ECO:0000313" key="3">
    <source>
        <dbReference type="EMBL" id="CAK0877248.1"/>
    </source>
</evidence>
<gene>
    <name evidence="3" type="ORF">PCOR1329_LOCUS61359</name>
</gene>
<dbReference type="Gene3D" id="2.60.120.920">
    <property type="match status" value="1"/>
</dbReference>
<keyword evidence="4" id="KW-1185">Reference proteome</keyword>
<dbReference type="Proteomes" id="UP001189429">
    <property type="component" value="Unassembled WGS sequence"/>
</dbReference>
<proteinExistence type="predicted"/>
<feature type="compositionally biased region" description="Basic and acidic residues" evidence="1">
    <location>
        <begin position="29"/>
        <end position="40"/>
    </location>
</feature>
<feature type="region of interest" description="Disordered" evidence="1">
    <location>
        <begin position="303"/>
        <end position="325"/>
    </location>
</feature>
<dbReference type="InterPro" id="IPR043136">
    <property type="entry name" value="B30.2/SPRY_sf"/>
</dbReference>
<sequence length="465" mass="49234">MAEPPEKKQKTEEEQAKDAAATEVPKAPEPPKELEEDAKALKGAKAADAVEFLQPDTTVNVMPALNGSILTSLTDNGFSHLLAGARASVGVKSGRYMFEVKIVESPSSSHKSGPHPQNLLKIGFSVANSSLLMDSTEASVSFDSEGHFSGIKSGKKVSQKLSGGNVVACLLNLDKGSPNCNTISLFSGGKRISQPQAVPESLLGKALFPTVAFKCMTLHANFGPEPLCPLPFTCHMVASAPKSQAEVKTSTATEAAEVLFPVSLPDEGSFDWLDMFLEKSPGYVEISDRAVREWVEKSGNWQKRGAVPKSSNDKPEMGFGVPKLDDGSSVKKMLTTLCALQKRSAVVMEVKGNLIKEEIGQHLSSPLSRQASDFCDGLGRGSASRVQEGVTRTAPQAEAGCLQQGAPRQVHGREEEMAVYQKTEGAGESPQEGGEGEGEGRQGQGEGSGQGPRGGQEEGPGSQRR</sequence>
<dbReference type="InterPro" id="IPR013320">
    <property type="entry name" value="ConA-like_dom_sf"/>
</dbReference>
<evidence type="ECO:0000259" key="2">
    <source>
        <dbReference type="PROSITE" id="PS50188"/>
    </source>
</evidence>
<organism evidence="3 4">
    <name type="scientific">Prorocentrum cordatum</name>
    <dbReference type="NCBI Taxonomy" id="2364126"/>
    <lineage>
        <taxon>Eukaryota</taxon>
        <taxon>Sar</taxon>
        <taxon>Alveolata</taxon>
        <taxon>Dinophyceae</taxon>
        <taxon>Prorocentrales</taxon>
        <taxon>Prorocentraceae</taxon>
        <taxon>Prorocentrum</taxon>
    </lineage>
</organism>
<dbReference type="SUPFAM" id="SSF49899">
    <property type="entry name" value="Concanavalin A-like lectins/glucanases"/>
    <property type="match status" value="1"/>
</dbReference>
<dbReference type="InterPro" id="IPR001870">
    <property type="entry name" value="B30.2/SPRY"/>
</dbReference>
<dbReference type="PANTHER" id="PTHR12381">
    <property type="entry name" value="HETEROGENEOUS NUCLEAR RIBONUCLEOPROTEIN U FAMILY MEMBER"/>
    <property type="match status" value="1"/>
</dbReference>
<name>A0ABN9VUL8_9DINO</name>
<accession>A0ABN9VUL8</accession>
<evidence type="ECO:0000256" key="1">
    <source>
        <dbReference type="SAM" id="MobiDB-lite"/>
    </source>
</evidence>
<dbReference type="EMBL" id="CAUYUJ010017720">
    <property type="protein sequence ID" value="CAK0877248.1"/>
    <property type="molecule type" value="Genomic_DNA"/>
</dbReference>
<comment type="caution">
    <text evidence="3">The sequence shown here is derived from an EMBL/GenBank/DDBJ whole genome shotgun (WGS) entry which is preliminary data.</text>
</comment>
<feature type="region of interest" description="Disordered" evidence="1">
    <location>
        <begin position="378"/>
        <end position="465"/>
    </location>
</feature>
<dbReference type="SMART" id="SM00449">
    <property type="entry name" value="SPRY"/>
    <property type="match status" value="1"/>
</dbReference>
<evidence type="ECO:0000313" key="4">
    <source>
        <dbReference type="Proteomes" id="UP001189429"/>
    </source>
</evidence>
<feature type="region of interest" description="Disordered" evidence="1">
    <location>
        <begin position="1"/>
        <end position="41"/>
    </location>
</feature>
<dbReference type="PANTHER" id="PTHR12381:SF56">
    <property type="entry name" value="B30.2_SPRY DOMAIN-CONTAINING PROTEIN-RELATED"/>
    <property type="match status" value="1"/>
</dbReference>
<feature type="compositionally biased region" description="Gly residues" evidence="1">
    <location>
        <begin position="441"/>
        <end position="458"/>
    </location>
</feature>